<evidence type="ECO:0000313" key="2">
    <source>
        <dbReference type="EMBL" id="CAF3714811.1"/>
    </source>
</evidence>
<dbReference type="EMBL" id="CAJNOQ010002087">
    <property type="protein sequence ID" value="CAF0937920.1"/>
    <property type="molecule type" value="Genomic_DNA"/>
</dbReference>
<accession>A0A814CBR6</accession>
<comment type="caution">
    <text evidence="1">The sequence shown here is derived from an EMBL/GenBank/DDBJ whole genome shotgun (WGS) entry which is preliminary data.</text>
</comment>
<proteinExistence type="predicted"/>
<sequence>LNKAFRKNTIDVLHKFRFYIIDLSMTLQCECKELKKSLSEKNIITVYRGQF</sequence>
<organism evidence="1 3">
    <name type="scientific">Didymodactylos carnosus</name>
    <dbReference type="NCBI Taxonomy" id="1234261"/>
    <lineage>
        <taxon>Eukaryota</taxon>
        <taxon>Metazoa</taxon>
        <taxon>Spiralia</taxon>
        <taxon>Gnathifera</taxon>
        <taxon>Rotifera</taxon>
        <taxon>Eurotatoria</taxon>
        <taxon>Bdelloidea</taxon>
        <taxon>Philodinida</taxon>
        <taxon>Philodinidae</taxon>
        <taxon>Didymodactylos</taxon>
    </lineage>
</organism>
<dbReference type="EMBL" id="CAJOBC010002087">
    <property type="protein sequence ID" value="CAF3714811.1"/>
    <property type="molecule type" value="Genomic_DNA"/>
</dbReference>
<evidence type="ECO:0000313" key="1">
    <source>
        <dbReference type="EMBL" id="CAF0937920.1"/>
    </source>
</evidence>
<protein>
    <submittedName>
        <fullName evidence="1">Uncharacterized protein</fullName>
    </submittedName>
</protein>
<evidence type="ECO:0000313" key="3">
    <source>
        <dbReference type="Proteomes" id="UP000663829"/>
    </source>
</evidence>
<dbReference type="Proteomes" id="UP000663829">
    <property type="component" value="Unassembled WGS sequence"/>
</dbReference>
<dbReference type="Proteomes" id="UP000681722">
    <property type="component" value="Unassembled WGS sequence"/>
</dbReference>
<feature type="non-terminal residue" evidence="1">
    <location>
        <position position="1"/>
    </location>
</feature>
<name>A0A814CBR6_9BILA</name>
<keyword evidence="3" id="KW-1185">Reference proteome</keyword>
<reference evidence="1" key="1">
    <citation type="submission" date="2021-02" db="EMBL/GenBank/DDBJ databases">
        <authorList>
            <person name="Nowell W R."/>
        </authorList>
    </citation>
    <scope>NUCLEOTIDE SEQUENCE</scope>
</reference>
<dbReference type="AlphaFoldDB" id="A0A814CBR6"/>
<gene>
    <name evidence="1" type="ORF">GPM918_LOCUS10545</name>
    <name evidence="2" type="ORF">SRO942_LOCUS10546</name>
</gene>